<dbReference type="RefSeq" id="WP_368496620.1">
    <property type="nucleotide sequence ID" value="NZ_CP162511.1"/>
</dbReference>
<protein>
    <submittedName>
        <fullName evidence="2">Uncharacterized protein</fullName>
    </submittedName>
</protein>
<reference evidence="2" key="1">
    <citation type="submission" date="2024-05" db="EMBL/GenBank/DDBJ databases">
        <title>Herbiconiux sp. A18JL235.</title>
        <authorList>
            <person name="Zhang G."/>
        </authorList>
    </citation>
    <scope>NUCLEOTIDE SEQUENCE</scope>
    <source>
        <strain evidence="2">A18JL235</strain>
    </source>
</reference>
<name>A0AB39BCS1_9MICO</name>
<dbReference type="PROSITE" id="PS51318">
    <property type="entry name" value="TAT"/>
    <property type="match status" value="1"/>
</dbReference>
<proteinExistence type="predicted"/>
<gene>
    <name evidence="2" type="ORF">ABFY20_12730</name>
</gene>
<evidence type="ECO:0000256" key="1">
    <source>
        <dbReference type="SAM" id="SignalP"/>
    </source>
</evidence>
<evidence type="ECO:0000313" key="2">
    <source>
        <dbReference type="EMBL" id="XDI04211.1"/>
    </source>
</evidence>
<dbReference type="EMBL" id="CP162511">
    <property type="protein sequence ID" value="XDI04211.1"/>
    <property type="molecule type" value="Genomic_DNA"/>
</dbReference>
<dbReference type="InterPro" id="IPR006311">
    <property type="entry name" value="TAT_signal"/>
</dbReference>
<accession>A0AB39BCS1</accession>
<dbReference type="AlphaFoldDB" id="A0AB39BCS1"/>
<organism evidence="2">
    <name type="scientific">Herbiconiux sp. A18JL235</name>
    <dbReference type="NCBI Taxonomy" id="3152363"/>
    <lineage>
        <taxon>Bacteria</taxon>
        <taxon>Bacillati</taxon>
        <taxon>Actinomycetota</taxon>
        <taxon>Actinomycetes</taxon>
        <taxon>Micrococcales</taxon>
        <taxon>Microbacteriaceae</taxon>
        <taxon>Herbiconiux</taxon>
    </lineage>
</organism>
<sequence length="149" mass="15909">MGEVTRRTMLVGAAWTVPVVAVTAAAPAAAASGGGVPLLYWDRASVSDGEQAQALVRIPAGLPAGRATLQVSPDVIGEWLIRPVESVWVPDITLAYRYQAWRFDDPAPGLYSFQIEFTRAVQDARPVVFTPRLYIETDLIATGATIAAA</sequence>
<feature type="chain" id="PRO_5044251801" evidence="1">
    <location>
        <begin position="31"/>
        <end position="149"/>
    </location>
</feature>
<keyword evidence="1" id="KW-0732">Signal</keyword>
<feature type="signal peptide" evidence="1">
    <location>
        <begin position="1"/>
        <end position="30"/>
    </location>
</feature>